<dbReference type="RefSeq" id="XP_041156209.1">
    <property type="nucleotide sequence ID" value="XM_041303810.1"/>
</dbReference>
<evidence type="ECO:0000313" key="2">
    <source>
        <dbReference type="Proteomes" id="UP000719766"/>
    </source>
</evidence>
<keyword evidence="2" id="KW-1185">Reference proteome</keyword>
<gene>
    <name evidence="1" type="ORF">HD556DRAFT_1400460</name>
</gene>
<reference evidence="1" key="1">
    <citation type="journal article" date="2020" name="New Phytol.">
        <title>Comparative genomics reveals dynamic genome evolution in host specialist ectomycorrhizal fungi.</title>
        <authorList>
            <person name="Lofgren L.A."/>
            <person name="Nguyen N.H."/>
            <person name="Vilgalys R."/>
            <person name="Ruytinx J."/>
            <person name="Liao H.L."/>
            <person name="Branco S."/>
            <person name="Kuo A."/>
            <person name="LaButti K."/>
            <person name="Lipzen A."/>
            <person name="Andreopoulos W."/>
            <person name="Pangilinan J."/>
            <person name="Riley R."/>
            <person name="Hundley H."/>
            <person name="Na H."/>
            <person name="Barry K."/>
            <person name="Grigoriev I.V."/>
            <person name="Stajich J.E."/>
            <person name="Kennedy P.G."/>
        </authorList>
    </citation>
    <scope>NUCLEOTIDE SEQUENCE</scope>
    <source>
        <strain evidence="1">S12</strain>
    </source>
</reference>
<dbReference type="EMBL" id="JABBWE010000062">
    <property type="protein sequence ID" value="KAG1789073.1"/>
    <property type="molecule type" value="Genomic_DNA"/>
</dbReference>
<comment type="caution">
    <text evidence="1">The sequence shown here is derived from an EMBL/GenBank/DDBJ whole genome shotgun (WGS) entry which is preliminary data.</text>
</comment>
<proteinExistence type="predicted"/>
<sequence length="314" mass="35669">MHFHLPQLRLLHATDPWPVDNPSRWPSAFLYDQCLVPLLSMPRNTSYNFWQQDSELYLHVKASTAEHLQTTTGHEQSTYQFHQHVLHSVLENTAYDPTPVVSQDHVACDGDSTTEDHTVVPRDVVPDAGLSPIPIAQGDIQSDAAGWHPRSVPSSYSPYALSDYLPAHNMGFSDANLANPWPPTQGFQHDPPYQLQEEVDPHPRYVVNDDESKSHVDRASVCQWNDGHGACGKTINAAKTKKHMLSYHFKSPLPPAKRLKCLWKDCELHQPVRRDTIIRHIVEKHLGHKYRSKLWLASHTRAGSRGSRKNTHLH</sequence>
<protein>
    <submittedName>
        <fullName evidence="1">Uncharacterized protein</fullName>
    </submittedName>
</protein>
<dbReference type="GeneID" id="64597574"/>
<name>A0A9P7AIJ6_9AGAM</name>
<accession>A0A9P7AIJ6</accession>
<dbReference type="AlphaFoldDB" id="A0A9P7AIJ6"/>
<dbReference type="Proteomes" id="UP000719766">
    <property type="component" value="Unassembled WGS sequence"/>
</dbReference>
<evidence type="ECO:0000313" key="1">
    <source>
        <dbReference type="EMBL" id="KAG1789073.1"/>
    </source>
</evidence>
<dbReference type="OrthoDB" id="2656691at2759"/>
<organism evidence="1 2">
    <name type="scientific">Suillus plorans</name>
    <dbReference type="NCBI Taxonomy" id="116603"/>
    <lineage>
        <taxon>Eukaryota</taxon>
        <taxon>Fungi</taxon>
        <taxon>Dikarya</taxon>
        <taxon>Basidiomycota</taxon>
        <taxon>Agaricomycotina</taxon>
        <taxon>Agaricomycetes</taxon>
        <taxon>Agaricomycetidae</taxon>
        <taxon>Boletales</taxon>
        <taxon>Suillineae</taxon>
        <taxon>Suillaceae</taxon>
        <taxon>Suillus</taxon>
    </lineage>
</organism>